<dbReference type="Gene3D" id="3.30.565.10">
    <property type="entry name" value="Histidine kinase-like ATPase, C-terminal domain"/>
    <property type="match status" value="3"/>
</dbReference>
<feature type="domain" description="Histidine kinase" evidence="10">
    <location>
        <begin position="556"/>
        <end position="753"/>
    </location>
</feature>
<dbReference type="InterPro" id="IPR036890">
    <property type="entry name" value="HATPase_C_sf"/>
</dbReference>
<evidence type="ECO:0000256" key="8">
    <source>
        <dbReference type="ARBA" id="ARBA00023012"/>
    </source>
</evidence>
<feature type="coiled-coil region" evidence="9">
    <location>
        <begin position="576"/>
        <end position="603"/>
    </location>
</feature>
<dbReference type="SUPFAM" id="SSF55874">
    <property type="entry name" value="ATPase domain of HSP90 chaperone/DNA topoisomerase II/histidine kinase"/>
    <property type="match status" value="2"/>
</dbReference>
<dbReference type="PROSITE" id="PS50109">
    <property type="entry name" value="HIS_KIN"/>
    <property type="match status" value="1"/>
</dbReference>
<proteinExistence type="predicted"/>
<dbReference type="EC" id="2.7.13.3" evidence="2"/>
<dbReference type="InterPro" id="IPR004358">
    <property type="entry name" value="Sig_transdc_His_kin-like_C"/>
</dbReference>
<feature type="coiled-coil region" evidence="9">
    <location>
        <begin position="476"/>
        <end position="507"/>
    </location>
</feature>
<protein>
    <recommendedName>
        <fullName evidence="2">histidine kinase</fullName>
        <ecNumber evidence="2">2.7.13.3</ecNumber>
    </recommendedName>
</protein>
<keyword evidence="12" id="KW-1185">Reference proteome</keyword>
<dbReference type="PANTHER" id="PTHR43065:SF10">
    <property type="entry name" value="PEROXIDE STRESS-ACTIVATED HISTIDINE KINASE MAK3"/>
    <property type="match status" value="1"/>
</dbReference>
<evidence type="ECO:0000313" key="11">
    <source>
        <dbReference type="EMBL" id="MBB4013421.1"/>
    </source>
</evidence>
<comment type="caution">
    <text evidence="11">The sequence shown here is derived from an EMBL/GenBank/DDBJ whole genome shotgun (WGS) entry which is preliminary data.</text>
</comment>
<dbReference type="RefSeq" id="WP_183635297.1">
    <property type="nucleotide sequence ID" value="NZ_BAABLE010000005.1"/>
</dbReference>
<dbReference type="Pfam" id="PF02518">
    <property type="entry name" value="HATPase_c"/>
    <property type="match status" value="1"/>
</dbReference>
<comment type="catalytic activity">
    <reaction evidence="1">
        <text>ATP + protein L-histidine = ADP + protein N-phospho-L-histidine.</text>
        <dbReference type="EC" id="2.7.13.3"/>
    </reaction>
</comment>
<dbReference type="InterPro" id="IPR003594">
    <property type="entry name" value="HATPase_dom"/>
</dbReference>
<evidence type="ECO:0000256" key="9">
    <source>
        <dbReference type="SAM" id="Coils"/>
    </source>
</evidence>
<reference evidence="11 12" key="1">
    <citation type="submission" date="2020-08" db="EMBL/GenBank/DDBJ databases">
        <title>Genomic Encyclopedia of Type Strains, Phase IV (KMG-IV): sequencing the most valuable type-strain genomes for metagenomic binning, comparative biology and taxonomic classification.</title>
        <authorList>
            <person name="Goeker M."/>
        </authorList>
    </citation>
    <scope>NUCLEOTIDE SEQUENCE [LARGE SCALE GENOMIC DNA]</scope>
    <source>
        <strain evidence="11 12">DSM 106739</strain>
    </source>
</reference>
<dbReference type="AlphaFoldDB" id="A0A840BIQ1"/>
<accession>A0A840BIQ1</accession>
<dbReference type="SMART" id="SM00387">
    <property type="entry name" value="HATPase_c"/>
    <property type="match status" value="1"/>
</dbReference>
<keyword evidence="4" id="KW-0808">Transferase</keyword>
<dbReference type="EMBL" id="JACIET010000002">
    <property type="protein sequence ID" value="MBB4013421.1"/>
    <property type="molecule type" value="Genomic_DNA"/>
</dbReference>
<gene>
    <name evidence="11" type="ORF">GGR36_002767</name>
</gene>
<keyword evidence="6 11" id="KW-0418">Kinase</keyword>
<dbReference type="Proteomes" id="UP000561045">
    <property type="component" value="Unassembled WGS sequence"/>
</dbReference>
<sequence length="778" mass="87403">MISSDQIAIYELVKNSLDARATRIEVHVRITLPRSEYLSIRKILERSAQKNERLSRDMVRQMLEAGVEPTAAKADRDAFLDRALSPSSGDYIQALDAAYEVCNWIEISDDGGGMSFEDLGGIYLTIGTTHRLDDRLRGSAHTVLGEKGIGRLSAVRLGDQLHVLTSKKGDRTLHELKIDWATIKRNPHLNLDDFPAAPNVGPKKKKASDHGTIIRMSNLTSEWSIEKMESLAKTDFAKLVDPFLTSFSRPNVRLYFNEQSVDIPSFQTRQLTYAHARCSASFALDADGQPVLSGEVTYKSYGQSKTFSLEGVHLLSALTLKGKRPKTGEEFRPAVTLMQGLASLGSFEMEAHWFNRQKLRLDKPDGYEAALQWLTRWGGGLLLYRDHYRVYPYAEPRDDWLDLDGIALATQGYKMNRKQLVGAVRISSRGNPQLQDQTNREGLRDTEEKAALIALLRHILVVEFKSYLNAVEGAQDESAAKEFPKLEKRLEEAQKQALKQVQHLRTKVKAPEDVAAINTLLARMTDMSEAWERSKMTVRAYEEDIDKYVHLAGVGLMTEFIFHELARLSANALKLLQTYKSSNATENRQLRNLRDQLSTLERRIRVLDPLSTPGRQRKESFDLVQMLRDVVEMHEPQFGRHGIRVDLTGLGKTVVLIKAVRGQLLQIVENFISNSVYWLKLLATTTKFEPVISFSIDRAANTLTVLDNGPGIPEDRGDEVFNAFFTTKPSGEGRGMGLYIAKKLAEGNAMEIGLAEADEDRIHHGFVVSYRGARDGGS</sequence>
<evidence type="ECO:0000256" key="6">
    <source>
        <dbReference type="ARBA" id="ARBA00022777"/>
    </source>
</evidence>
<keyword evidence="9" id="KW-0175">Coiled coil</keyword>
<dbReference type="PRINTS" id="PR00344">
    <property type="entry name" value="BCTRLSENSOR"/>
</dbReference>
<evidence type="ECO:0000256" key="5">
    <source>
        <dbReference type="ARBA" id="ARBA00022741"/>
    </source>
</evidence>
<dbReference type="GO" id="GO:0000160">
    <property type="term" value="P:phosphorelay signal transduction system"/>
    <property type="evidence" value="ECO:0007669"/>
    <property type="project" value="UniProtKB-KW"/>
</dbReference>
<keyword evidence="5" id="KW-0547">Nucleotide-binding</keyword>
<evidence type="ECO:0000256" key="1">
    <source>
        <dbReference type="ARBA" id="ARBA00000085"/>
    </source>
</evidence>
<name>A0A840BIQ1_9RHOO</name>
<keyword evidence="8" id="KW-0902">Two-component regulatory system</keyword>
<evidence type="ECO:0000256" key="2">
    <source>
        <dbReference type="ARBA" id="ARBA00012438"/>
    </source>
</evidence>
<evidence type="ECO:0000256" key="4">
    <source>
        <dbReference type="ARBA" id="ARBA00022679"/>
    </source>
</evidence>
<dbReference type="PANTHER" id="PTHR43065">
    <property type="entry name" value="SENSOR HISTIDINE KINASE"/>
    <property type="match status" value="1"/>
</dbReference>
<dbReference type="InterPro" id="IPR005467">
    <property type="entry name" value="His_kinase_dom"/>
</dbReference>
<keyword evidence="7" id="KW-0067">ATP-binding</keyword>
<dbReference type="GO" id="GO:0004673">
    <property type="term" value="F:protein histidine kinase activity"/>
    <property type="evidence" value="ECO:0007669"/>
    <property type="project" value="UniProtKB-EC"/>
</dbReference>
<dbReference type="GO" id="GO:0005524">
    <property type="term" value="F:ATP binding"/>
    <property type="evidence" value="ECO:0007669"/>
    <property type="project" value="UniProtKB-KW"/>
</dbReference>
<evidence type="ECO:0000256" key="7">
    <source>
        <dbReference type="ARBA" id="ARBA00022840"/>
    </source>
</evidence>
<organism evidence="11 12">
    <name type="scientific">Niveibacterium umoris</name>
    <dbReference type="NCBI Taxonomy" id="1193620"/>
    <lineage>
        <taxon>Bacteria</taxon>
        <taxon>Pseudomonadati</taxon>
        <taxon>Pseudomonadota</taxon>
        <taxon>Betaproteobacteria</taxon>
        <taxon>Rhodocyclales</taxon>
        <taxon>Rhodocyclaceae</taxon>
        <taxon>Niveibacterium</taxon>
    </lineage>
</organism>
<evidence type="ECO:0000313" key="12">
    <source>
        <dbReference type="Proteomes" id="UP000561045"/>
    </source>
</evidence>
<evidence type="ECO:0000256" key="3">
    <source>
        <dbReference type="ARBA" id="ARBA00022553"/>
    </source>
</evidence>
<keyword evidence="3" id="KW-0597">Phosphoprotein</keyword>
<evidence type="ECO:0000259" key="10">
    <source>
        <dbReference type="PROSITE" id="PS50109"/>
    </source>
</evidence>
<dbReference type="Pfam" id="PF13589">
    <property type="entry name" value="HATPase_c_3"/>
    <property type="match status" value="1"/>
</dbReference>